<dbReference type="Gene3D" id="1.20.1250.20">
    <property type="entry name" value="MFS general substrate transporter like domains"/>
    <property type="match status" value="2"/>
</dbReference>
<comment type="caution">
    <text evidence="3">The sequence shown here is derived from an EMBL/GenBank/DDBJ whole genome shotgun (WGS) entry which is preliminary data.</text>
</comment>
<feature type="region of interest" description="Disordered" evidence="1">
    <location>
        <begin position="448"/>
        <end position="481"/>
    </location>
</feature>
<feature type="transmembrane region" description="Helical" evidence="2">
    <location>
        <begin position="152"/>
        <end position="175"/>
    </location>
</feature>
<feature type="transmembrane region" description="Helical" evidence="2">
    <location>
        <begin position="278"/>
        <end position="299"/>
    </location>
</feature>
<feature type="transmembrane region" description="Helical" evidence="2">
    <location>
        <begin position="591"/>
        <end position="610"/>
    </location>
</feature>
<feature type="transmembrane region" description="Helical" evidence="2">
    <location>
        <begin position="630"/>
        <end position="648"/>
    </location>
</feature>
<feature type="transmembrane region" description="Helical" evidence="2">
    <location>
        <begin position="660"/>
        <end position="679"/>
    </location>
</feature>
<sequence length="819" mass="90297">MQTNTNLSGKKSYKFSLTRRYHPFIWLIHTGWQTLYRLVKPPESRMAARRRPSMRTRMKAEDVSCWVEHNQQQQPRSPRDEQPRVQFVTPPTPTRAAPDEDSEDELKENPIPTDGGFGWFVVFASFIMHAVCDGASFCFGIVLVMIQRNYNAGRVASMFTASLFLSLPLLLAPIAGFTSDRLGCRMAIIIGGSICTVSCVLSMFCQNMWLFTPIFGFGCGLGMAFIYNAAIVIVTYYFNRKRGTATSLAVAGTGGGTFVFPGLLTLSVYSLTPVFTDLQSALICFAVAYSIVVVLGLLIRDVEWESDTCDFKLRKFDQNVKTLLEDQESSAKIVKDTLLRRANSLPNLNVIRVDVGSIQSVCEAGRETAEMPARSKSMALFENKNQLPVIQEYSMLNTNLANLDHLDLELANSPCTTVRAQRHRVISKVSMSVDQINEMDDEDFKVNFFDSSSGSAETESSSDDSEMSNDGDSSSSELSEKQIDEPVAQLINRNLTSVATRAASSAPTSARLVRSSLAPGSSNVSGGRVLASNAIQSRFTSNLLTMGKIPSAPMLVARKKRKILSRTQKSIKRRIAEEKVSYRIVVRSYPFRYIALSVFCLYFILDVPYVCVYDYGIEHLGLSETTSKSIYSAIGICNCLSTIVFGKLADHPLTKDKIHWIYVFSMVAVSITLFAATFVTTATEIIVSGGLFGAFITSNYVLQSLIIANCFNGLTIFQSAYSMISMLEGVASFIGPPIFAQLREMTGSYSVVFFTGGIFSLLSGYFLYLAAREMQKEDDEIARIAAEPTTSTAEEVPNGTTTRVNGEGTGTETETLLDV</sequence>
<feature type="compositionally biased region" description="Acidic residues" evidence="1">
    <location>
        <begin position="460"/>
        <end position="469"/>
    </location>
</feature>
<feature type="region of interest" description="Disordered" evidence="1">
    <location>
        <begin position="788"/>
        <end position="819"/>
    </location>
</feature>
<keyword evidence="2" id="KW-1133">Transmembrane helix</keyword>
<dbReference type="InterPro" id="IPR011701">
    <property type="entry name" value="MFS"/>
</dbReference>
<dbReference type="InterPro" id="IPR050327">
    <property type="entry name" value="Proton-linked_MCT"/>
</dbReference>
<dbReference type="GO" id="GO:0008028">
    <property type="term" value="F:monocarboxylic acid transmembrane transporter activity"/>
    <property type="evidence" value="ECO:0007669"/>
    <property type="project" value="TreeGrafter"/>
</dbReference>
<proteinExistence type="predicted"/>
<feature type="transmembrane region" description="Helical" evidence="2">
    <location>
        <begin position="215"/>
        <end position="238"/>
    </location>
</feature>
<feature type="transmembrane region" description="Helical" evidence="2">
    <location>
        <begin position="250"/>
        <end position="272"/>
    </location>
</feature>
<organism evidence="3 4">
    <name type="scientific">Caenorhabditis nigoni</name>
    <dbReference type="NCBI Taxonomy" id="1611254"/>
    <lineage>
        <taxon>Eukaryota</taxon>
        <taxon>Metazoa</taxon>
        <taxon>Ecdysozoa</taxon>
        <taxon>Nematoda</taxon>
        <taxon>Chromadorea</taxon>
        <taxon>Rhabditida</taxon>
        <taxon>Rhabditina</taxon>
        <taxon>Rhabditomorpha</taxon>
        <taxon>Rhabditoidea</taxon>
        <taxon>Rhabditidae</taxon>
        <taxon>Peloderinae</taxon>
        <taxon>Caenorhabditis</taxon>
    </lineage>
</organism>
<reference evidence="4" key="1">
    <citation type="submission" date="2017-10" db="EMBL/GenBank/DDBJ databases">
        <title>Rapid genome shrinkage in a self-fertile nematode reveals novel sperm competition proteins.</title>
        <authorList>
            <person name="Yin D."/>
            <person name="Schwarz E.M."/>
            <person name="Thomas C.G."/>
            <person name="Felde R.L."/>
            <person name="Korf I.F."/>
            <person name="Cutter A.D."/>
            <person name="Schartner C.M."/>
            <person name="Ralston E.J."/>
            <person name="Meyer B.J."/>
            <person name="Haag E.S."/>
        </authorList>
    </citation>
    <scope>NUCLEOTIDE SEQUENCE [LARGE SCALE GENOMIC DNA]</scope>
    <source>
        <strain evidence="4">JU1422</strain>
    </source>
</reference>
<gene>
    <name evidence="3" type="primary">Cni-gem-1</name>
    <name evidence="3" type="synonym">Cnig_chr_X.g25713</name>
    <name evidence="3" type="ORF">B9Z55_025713</name>
</gene>
<dbReference type="PANTHER" id="PTHR11360">
    <property type="entry name" value="MONOCARBOXYLATE TRANSPORTER"/>
    <property type="match status" value="1"/>
</dbReference>
<dbReference type="Pfam" id="PF07690">
    <property type="entry name" value="MFS_1"/>
    <property type="match status" value="2"/>
</dbReference>
<feature type="transmembrane region" description="Helical" evidence="2">
    <location>
        <begin position="685"/>
        <end position="708"/>
    </location>
</feature>
<evidence type="ECO:0008006" key="5">
    <source>
        <dbReference type="Google" id="ProtNLM"/>
    </source>
</evidence>
<name>A0A2G5SZK3_9PELO</name>
<keyword evidence="2" id="KW-0472">Membrane</keyword>
<dbReference type="SUPFAM" id="SSF103473">
    <property type="entry name" value="MFS general substrate transporter"/>
    <property type="match status" value="2"/>
</dbReference>
<dbReference type="InterPro" id="IPR036259">
    <property type="entry name" value="MFS_trans_sf"/>
</dbReference>
<dbReference type="EMBL" id="PDUG01000006">
    <property type="protein sequence ID" value="PIC20554.1"/>
    <property type="molecule type" value="Genomic_DNA"/>
</dbReference>
<evidence type="ECO:0000256" key="2">
    <source>
        <dbReference type="SAM" id="Phobius"/>
    </source>
</evidence>
<feature type="transmembrane region" description="Helical" evidence="2">
    <location>
        <begin position="751"/>
        <end position="771"/>
    </location>
</feature>
<dbReference type="FunFam" id="1.20.1250.20:FF:000851">
    <property type="entry name" value="Gon-2 Extragenic Modifier"/>
    <property type="match status" value="1"/>
</dbReference>
<evidence type="ECO:0000313" key="4">
    <source>
        <dbReference type="Proteomes" id="UP000230233"/>
    </source>
</evidence>
<dbReference type="PANTHER" id="PTHR11360:SF297">
    <property type="entry name" value="MFS DOMAIN-CONTAINING PROTEIN"/>
    <property type="match status" value="1"/>
</dbReference>
<feature type="transmembrane region" description="Helical" evidence="2">
    <location>
        <begin position="187"/>
        <end position="209"/>
    </location>
</feature>
<protein>
    <recommendedName>
        <fullName evidence="5">Major facilitator superfamily (MFS) profile domain-containing protein</fullName>
    </recommendedName>
</protein>
<accession>A0A2G5SZK3</accession>
<dbReference type="OrthoDB" id="410267at2759"/>
<feature type="transmembrane region" description="Helical" evidence="2">
    <location>
        <begin position="117"/>
        <end position="146"/>
    </location>
</feature>
<feature type="transmembrane region" description="Helical" evidence="2">
    <location>
        <begin position="720"/>
        <end position="739"/>
    </location>
</feature>
<keyword evidence="4" id="KW-1185">Reference proteome</keyword>
<keyword evidence="2" id="KW-0812">Transmembrane</keyword>
<dbReference type="Proteomes" id="UP000230233">
    <property type="component" value="Chromosome X"/>
</dbReference>
<evidence type="ECO:0000256" key="1">
    <source>
        <dbReference type="SAM" id="MobiDB-lite"/>
    </source>
</evidence>
<evidence type="ECO:0000313" key="3">
    <source>
        <dbReference type="EMBL" id="PIC20554.1"/>
    </source>
</evidence>
<dbReference type="FunFam" id="1.20.1250.20:FF:000505">
    <property type="entry name" value="Predicted protein"/>
    <property type="match status" value="1"/>
</dbReference>
<feature type="compositionally biased region" description="Low complexity" evidence="1">
    <location>
        <begin position="450"/>
        <end position="459"/>
    </location>
</feature>
<dbReference type="AlphaFoldDB" id="A0A2G5SZK3"/>
<feature type="compositionally biased region" description="Low complexity" evidence="1">
    <location>
        <begin position="799"/>
        <end position="819"/>
    </location>
</feature>
<feature type="region of interest" description="Disordered" evidence="1">
    <location>
        <begin position="67"/>
        <end position="110"/>
    </location>
</feature>
<dbReference type="STRING" id="1611254.A0A2G5SZK3"/>